<dbReference type="EMBL" id="JAAIKC010000001">
    <property type="protein sequence ID" value="NEW04682.1"/>
    <property type="molecule type" value="Genomic_DNA"/>
</dbReference>
<name>A0A6G3ZRC3_9BACL</name>
<dbReference type="Pfam" id="PF22823">
    <property type="entry name" value="MrpR_C_cat"/>
    <property type="match status" value="1"/>
</dbReference>
<dbReference type="AlphaFoldDB" id="A0A6G3ZRC3"/>
<dbReference type="Gene3D" id="1.10.443.10">
    <property type="entry name" value="Intergrase catalytic core"/>
    <property type="match status" value="1"/>
</dbReference>
<feature type="domain" description="MrpR C-terminal catalytic" evidence="3">
    <location>
        <begin position="122"/>
        <end position="324"/>
    </location>
</feature>
<dbReference type="InterPro" id="IPR013762">
    <property type="entry name" value="Integrase-like_cat_sf"/>
</dbReference>
<feature type="domain" description="MrpR N-terminal core-binding" evidence="2">
    <location>
        <begin position="10"/>
        <end position="87"/>
    </location>
</feature>
<dbReference type="SUPFAM" id="SSF56349">
    <property type="entry name" value="DNA breaking-rejoining enzymes"/>
    <property type="match status" value="1"/>
</dbReference>
<keyword evidence="1" id="KW-0233">DNA recombination</keyword>
<accession>A0A6G3ZRC3</accession>
<evidence type="ECO:0000256" key="1">
    <source>
        <dbReference type="ARBA" id="ARBA00023172"/>
    </source>
</evidence>
<protein>
    <submittedName>
        <fullName evidence="4">Integrase</fullName>
    </submittedName>
</protein>
<dbReference type="GO" id="GO:0006310">
    <property type="term" value="P:DNA recombination"/>
    <property type="evidence" value="ECO:0007669"/>
    <property type="project" value="UniProtKB-KW"/>
</dbReference>
<evidence type="ECO:0000313" key="4">
    <source>
        <dbReference type="EMBL" id="NEW04682.1"/>
    </source>
</evidence>
<dbReference type="InterPro" id="IPR055009">
    <property type="entry name" value="MrpR_N_CB"/>
</dbReference>
<comment type="caution">
    <text evidence="4">The sequence shown here is derived from an EMBL/GenBank/DDBJ whole genome shotgun (WGS) entry which is preliminary data.</text>
</comment>
<organism evidence="4">
    <name type="scientific">Paenibacillus sp. SYP-B3998</name>
    <dbReference type="NCBI Taxonomy" id="2678564"/>
    <lineage>
        <taxon>Bacteria</taxon>
        <taxon>Bacillati</taxon>
        <taxon>Bacillota</taxon>
        <taxon>Bacilli</taxon>
        <taxon>Bacillales</taxon>
        <taxon>Paenibacillaceae</taxon>
        <taxon>Paenibacillus</taxon>
    </lineage>
</organism>
<gene>
    <name evidence="4" type="ORF">GK047_01435</name>
</gene>
<proteinExistence type="predicted"/>
<dbReference type="InterPro" id="IPR055008">
    <property type="entry name" value="MrpR_C_cat"/>
</dbReference>
<reference evidence="4" key="1">
    <citation type="submission" date="2020-02" db="EMBL/GenBank/DDBJ databases">
        <authorList>
            <person name="Shen X.-R."/>
            <person name="Zhang Y.-X."/>
        </authorList>
    </citation>
    <scope>NUCLEOTIDE SEQUENCE</scope>
    <source>
        <strain evidence="4">SYP-B3998</strain>
    </source>
</reference>
<dbReference type="Pfam" id="PF22822">
    <property type="entry name" value="MrpR_N_CB"/>
    <property type="match status" value="1"/>
</dbReference>
<evidence type="ECO:0000259" key="2">
    <source>
        <dbReference type="Pfam" id="PF22822"/>
    </source>
</evidence>
<sequence>MANVIYEDRMFNEEIKRKFMIQYNEGSQKVIHRLFKIAASIEYKLNQDLYSFNEKQLIHYFSLLMPSTEHSSKNNVRWIDLYIRWSIAMGYWKESNPLDEVSTEWKEQFTHRRNKTLWTEDEMVSIISRCVNAQDAVIVSLIFNGIYGKQYSEILNLTKSDIDAENSQLHVVDDAGNESRIVTVSESCILLCGKALHETCYEKKNGKAVNSKAPTAQLTESDYVVRPAITQTKNMDRADKHTVHRRIAMLGEDIGEMDFIPRNIAYSGMLAMLHKFYLQEGEITKKAYLSILKQFGISGKAGENQTLFRLRHGFLNEEKMKEMYPKS</sequence>
<dbReference type="RefSeq" id="WP_163940389.1">
    <property type="nucleotide sequence ID" value="NZ_JAAIKC010000001.1"/>
</dbReference>
<dbReference type="InterPro" id="IPR011010">
    <property type="entry name" value="DNA_brk_join_enz"/>
</dbReference>
<evidence type="ECO:0000259" key="3">
    <source>
        <dbReference type="Pfam" id="PF22823"/>
    </source>
</evidence>
<dbReference type="GO" id="GO:0003677">
    <property type="term" value="F:DNA binding"/>
    <property type="evidence" value="ECO:0007669"/>
    <property type="project" value="InterPro"/>
</dbReference>
<dbReference type="GO" id="GO:0015074">
    <property type="term" value="P:DNA integration"/>
    <property type="evidence" value="ECO:0007669"/>
    <property type="project" value="InterPro"/>
</dbReference>